<dbReference type="AlphaFoldDB" id="A0A699Z356"/>
<comment type="caution">
    <text evidence="1">The sequence shown here is derived from an EMBL/GenBank/DDBJ whole genome shotgun (WGS) entry which is preliminary data.</text>
</comment>
<dbReference type="Proteomes" id="UP000485058">
    <property type="component" value="Unassembled WGS sequence"/>
</dbReference>
<name>A0A699Z356_HAELA</name>
<proteinExistence type="predicted"/>
<protein>
    <submittedName>
        <fullName evidence="1">Uncharacterized protein</fullName>
    </submittedName>
</protein>
<organism evidence="1 2">
    <name type="scientific">Haematococcus lacustris</name>
    <name type="common">Green alga</name>
    <name type="synonym">Haematococcus pluvialis</name>
    <dbReference type="NCBI Taxonomy" id="44745"/>
    <lineage>
        <taxon>Eukaryota</taxon>
        <taxon>Viridiplantae</taxon>
        <taxon>Chlorophyta</taxon>
        <taxon>core chlorophytes</taxon>
        <taxon>Chlorophyceae</taxon>
        <taxon>CS clade</taxon>
        <taxon>Chlamydomonadales</taxon>
        <taxon>Haematococcaceae</taxon>
        <taxon>Haematococcus</taxon>
    </lineage>
</organism>
<accession>A0A699Z356</accession>
<evidence type="ECO:0000313" key="1">
    <source>
        <dbReference type="EMBL" id="GFH17027.1"/>
    </source>
</evidence>
<gene>
    <name evidence="1" type="ORF">HaLaN_13562</name>
</gene>
<dbReference type="PANTHER" id="PTHR33675:SF1">
    <property type="entry name" value="HOLOCARBOXYLASE SYNTHETASE"/>
    <property type="match status" value="1"/>
</dbReference>
<reference evidence="1 2" key="1">
    <citation type="submission" date="2020-02" db="EMBL/GenBank/DDBJ databases">
        <title>Draft genome sequence of Haematococcus lacustris strain NIES-144.</title>
        <authorList>
            <person name="Morimoto D."/>
            <person name="Nakagawa S."/>
            <person name="Yoshida T."/>
            <person name="Sawayama S."/>
        </authorList>
    </citation>
    <scope>NUCLEOTIDE SEQUENCE [LARGE SCALE GENOMIC DNA]</scope>
    <source>
        <strain evidence="1 2">NIES-144</strain>
    </source>
</reference>
<dbReference type="PANTHER" id="PTHR33675">
    <property type="entry name" value="NUCLEAR RECEPTOR FAMILY 2 GROUP C PROTEIN"/>
    <property type="match status" value="1"/>
</dbReference>
<keyword evidence="2" id="KW-1185">Reference proteome</keyword>
<evidence type="ECO:0000313" key="2">
    <source>
        <dbReference type="Proteomes" id="UP000485058"/>
    </source>
</evidence>
<dbReference type="EMBL" id="BLLF01001085">
    <property type="protein sequence ID" value="GFH17027.1"/>
    <property type="molecule type" value="Genomic_DNA"/>
</dbReference>
<sequence>MGKRRRCEVDVDAERTLHSSFVVAANSISQLYTQAVQQQRRSSAAASRLTLERVLAFLLKEHAGSDVVPKADLVQFLQQEYEGVEGSEHLPHQFPVQFMPVHASSEGGQAHSGSPEECAPEVLTRLRPTNGASSMLSPGRRGPAGMAAMETAEVHPHQANYHNFLHQSYGGC</sequence>